<evidence type="ECO:0000256" key="4">
    <source>
        <dbReference type="ARBA" id="ARBA00022723"/>
    </source>
</evidence>
<dbReference type="GO" id="GO:0046872">
    <property type="term" value="F:metal ion binding"/>
    <property type="evidence" value="ECO:0007669"/>
    <property type="project" value="UniProtKB-KW"/>
</dbReference>
<evidence type="ECO:0000256" key="3">
    <source>
        <dbReference type="ARBA" id="ARBA00022679"/>
    </source>
</evidence>
<dbReference type="PANTHER" id="PTHR42281:SF1">
    <property type="entry name" value="ACETYL-COA DECARBONYLASE_SYNTHASE COMPLEX SUBUNIT BETA 1"/>
    <property type="match status" value="1"/>
</dbReference>
<evidence type="ECO:0000256" key="2">
    <source>
        <dbReference type="ARBA" id="ARBA00022596"/>
    </source>
</evidence>
<dbReference type="GO" id="GO:0043884">
    <property type="term" value="F:CO-methylating acetyl-CoA synthase activity"/>
    <property type="evidence" value="ECO:0007669"/>
    <property type="project" value="UniProtKB-EC"/>
</dbReference>
<dbReference type="InterPro" id="IPR038571">
    <property type="entry name" value="CO_DH/Ac-CoA_synth_bsu_3_sf"/>
</dbReference>
<accession>X1K109</accession>
<dbReference type="AlphaFoldDB" id="X1K109"/>
<feature type="non-terminal residue" evidence="8">
    <location>
        <position position="272"/>
    </location>
</feature>
<evidence type="ECO:0000256" key="1">
    <source>
        <dbReference type="ARBA" id="ARBA00012244"/>
    </source>
</evidence>
<reference evidence="8" key="1">
    <citation type="journal article" date="2014" name="Front. Microbiol.">
        <title>High frequency of phylogenetically diverse reductive dehalogenase-homologous genes in deep subseafloor sedimentary metagenomes.</title>
        <authorList>
            <person name="Kawai M."/>
            <person name="Futagami T."/>
            <person name="Toyoda A."/>
            <person name="Takaki Y."/>
            <person name="Nishi S."/>
            <person name="Hori S."/>
            <person name="Arai W."/>
            <person name="Tsubouchi T."/>
            <person name="Morono Y."/>
            <person name="Uchiyama I."/>
            <person name="Ito T."/>
            <person name="Fujiyama A."/>
            <person name="Inagaki F."/>
            <person name="Takami H."/>
        </authorList>
    </citation>
    <scope>NUCLEOTIDE SEQUENCE</scope>
    <source>
        <strain evidence="8">Expedition CK06-06</strain>
    </source>
</reference>
<gene>
    <name evidence="8" type="ORF">S03H2_42318</name>
</gene>
<sequence>CNFVNGIMHLNQRYTNWMRISTAAFEKGFNSFQMLGTIMIRLFKAELPIIEKAQITFYTEAKEILKPYEFAMGIYDKRDERARTIHDDDVDMFYGCVLCQSFAPTHACCITPDRTSLCGSINWFDARAAAKVDPKGPLFEIPPGECYNKDAGEYQGINEMIKKRSLGEIDRIFLFSGMEFPHTSCGCFEAIDFYIPEVNGHGIVDRNYSDVAINGLPFSAMANQTGGGKQMPGFNGISIQYIVSPKYQQYDAITQGLSQGIETVVWMNKGVK</sequence>
<dbReference type="NCBIfam" id="TIGR00316">
    <property type="entry name" value="cdhC"/>
    <property type="match status" value="1"/>
</dbReference>
<dbReference type="Pfam" id="PF19436">
    <property type="entry name" value="ACS_CODH_B_C"/>
    <property type="match status" value="1"/>
</dbReference>
<keyword evidence="6" id="KW-0411">Iron-sulfur</keyword>
<keyword evidence="2" id="KW-0533">Nickel</keyword>
<comment type="caution">
    <text evidence="8">The sequence shown here is derived from an EMBL/GenBank/DDBJ whole genome shotgun (WGS) entry which is preliminary data.</text>
</comment>
<dbReference type="GO" id="GO:0043885">
    <property type="term" value="F:anaerobic carbon-monoxide dehydrogenase activity"/>
    <property type="evidence" value="ECO:0007669"/>
    <property type="project" value="InterPro"/>
</dbReference>
<evidence type="ECO:0000259" key="7">
    <source>
        <dbReference type="Pfam" id="PF19436"/>
    </source>
</evidence>
<dbReference type="EC" id="2.3.1.169" evidence="1"/>
<dbReference type="Pfam" id="PF03598">
    <property type="entry name" value="CdhC"/>
    <property type="match status" value="1"/>
</dbReference>
<dbReference type="EMBL" id="BARU01026334">
    <property type="protein sequence ID" value="GAH75778.1"/>
    <property type="molecule type" value="Genomic_DNA"/>
</dbReference>
<dbReference type="InterPro" id="IPR004461">
    <property type="entry name" value="CO_DH/Ac-CoA_synth_bsu"/>
</dbReference>
<feature type="non-terminal residue" evidence="8">
    <location>
        <position position="1"/>
    </location>
</feature>
<dbReference type="Gene3D" id="3.30.1650.10">
    <property type="entry name" value="Bifunctional carbon monoxide dehydrogenase/acetyl-coa synthase(codh/acs), Chain M, domain 3"/>
    <property type="match status" value="1"/>
</dbReference>
<keyword evidence="5" id="KW-0408">Iron</keyword>
<protein>
    <recommendedName>
        <fullName evidence="1">CO-methylating acetyl-CoA synthase</fullName>
        <ecNumber evidence="1">2.3.1.169</ecNumber>
    </recommendedName>
</protein>
<name>X1K109_9ZZZZ</name>
<feature type="domain" description="CO dehydrogenase/acetyl-CoA synthase complex beta subunit C-terminal" evidence="7">
    <location>
        <begin position="75"/>
        <end position="272"/>
    </location>
</feature>
<dbReference type="PANTHER" id="PTHR42281">
    <property type="match status" value="1"/>
</dbReference>
<keyword evidence="3" id="KW-0808">Transferase</keyword>
<evidence type="ECO:0000256" key="5">
    <source>
        <dbReference type="ARBA" id="ARBA00023004"/>
    </source>
</evidence>
<proteinExistence type="predicted"/>
<dbReference type="GO" id="GO:0051536">
    <property type="term" value="F:iron-sulfur cluster binding"/>
    <property type="evidence" value="ECO:0007669"/>
    <property type="project" value="UniProtKB-KW"/>
</dbReference>
<keyword evidence="4" id="KW-0479">Metal-binding</keyword>
<dbReference type="GO" id="GO:0006084">
    <property type="term" value="P:acetyl-CoA metabolic process"/>
    <property type="evidence" value="ECO:0007669"/>
    <property type="project" value="InterPro"/>
</dbReference>
<dbReference type="Gene3D" id="3.40.1470.10">
    <property type="entry name" value="Bifunctional carbon monoxide dehydrogenase/acetyl-coa synthase(codh/acs), Chain M, domain 5"/>
    <property type="match status" value="1"/>
</dbReference>
<dbReference type="InterPro" id="IPR045822">
    <property type="entry name" value="ACS_CODH_B_C"/>
</dbReference>
<dbReference type="InterPro" id="IPR011254">
    <property type="entry name" value="Prismane-like_sf"/>
</dbReference>
<dbReference type="Gene3D" id="3.40.970.20">
    <property type="entry name" value="Carbon monoxide dehydrogenase alpha subunit. Chain D, domain 4"/>
    <property type="match status" value="1"/>
</dbReference>
<dbReference type="SUPFAM" id="SSF56821">
    <property type="entry name" value="Prismane protein-like"/>
    <property type="match status" value="1"/>
</dbReference>
<evidence type="ECO:0000313" key="8">
    <source>
        <dbReference type="EMBL" id="GAH75778.1"/>
    </source>
</evidence>
<evidence type="ECO:0000256" key="6">
    <source>
        <dbReference type="ARBA" id="ARBA00023014"/>
    </source>
</evidence>
<dbReference type="NCBIfam" id="NF003379">
    <property type="entry name" value="PRK04456.1"/>
    <property type="match status" value="1"/>
</dbReference>
<organism evidence="8">
    <name type="scientific">marine sediment metagenome</name>
    <dbReference type="NCBI Taxonomy" id="412755"/>
    <lineage>
        <taxon>unclassified sequences</taxon>
        <taxon>metagenomes</taxon>
        <taxon>ecological metagenomes</taxon>
    </lineage>
</organism>